<sequence length="67" mass="7394">MCVSVISWPERDRRATGLSGRERRFDARKRGFDWLASRQPLCRVAVSSLTVGAFQSGAVGLDSPGNR</sequence>
<name>A0A6P2IWZ7_BURL3</name>
<gene>
    <name evidence="1" type="ORF">BLA6863_01502</name>
</gene>
<organism evidence="1 2">
    <name type="scientific">Burkholderia lata (strain ATCC 17760 / DSM 23089 / LMG 22485 / NCIMB 9086 / R18194 / 383)</name>
    <dbReference type="NCBI Taxonomy" id="482957"/>
    <lineage>
        <taxon>Bacteria</taxon>
        <taxon>Pseudomonadati</taxon>
        <taxon>Pseudomonadota</taxon>
        <taxon>Betaproteobacteria</taxon>
        <taxon>Burkholderiales</taxon>
        <taxon>Burkholderiaceae</taxon>
        <taxon>Burkholderia</taxon>
        <taxon>Burkholderia cepacia complex</taxon>
    </lineage>
</organism>
<evidence type="ECO:0000313" key="2">
    <source>
        <dbReference type="Proteomes" id="UP000494170"/>
    </source>
</evidence>
<dbReference type="AlphaFoldDB" id="A0A6P2IWZ7"/>
<dbReference type="Proteomes" id="UP000494170">
    <property type="component" value="Unassembled WGS sequence"/>
</dbReference>
<dbReference type="EMBL" id="CABVPY010000007">
    <property type="protein sequence ID" value="VWB34530.1"/>
    <property type="molecule type" value="Genomic_DNA"/>
</dbReference>
<protein>
    <submittedName>
        <fullName evidence="1">Uncharacterized protein</fullName>
    </submittedName>
</protein>
<proteinExistence type="predicted"/>
<evidence type="ECO:0000313" key="1">
    <source>
        <dbReference type="EMBL" id="VWB34530.1"/>
    </source>
</evidence>
<reference evidence="1 2" key="1">
    <citation type="submission" date="2019-09" db="EMBL/GenBank/DDBJ databases">
        <authorList>
            <person name="Depoorter E."/>
        </authorList>
    </citation>
    <scope>NUCLEOTIDE SEQUENCE [LARGE SCALE GENOMIC DNA]</scope>
    <source>
        <strain evidence="1">LMG 6863</strain>
    </source>
</reference>
<accession>A0A6P2IWZ7</accession>